<dbReference type="EMBL" id="ASRX01000003">
    <property type="protein sequence ID" value="EYF08395.1"/>
    <property type="molecule type" value="Genomic_DNA"/>
</dbReference>
<feature type="region of interest" description="Disordered" evidence="9">
    <location>
        <begin position="21"/>
        <end position="73"/>
    </location>
</feature>
<dbReference type="PROSITE" id="PS00337">
    <property type="entry name" value="BETA_LACTAMASE_D"/>
    <property type="match status" value="1"/>
</dbReference>
<feature type="signal peptide" evidence="10">
    <location>
        <begin position="1"/>
        <end position="22"/>
    </location>
</feature>
<feature type="compositionally biased region" description="Low complexity" evidence="9">
    <location>
        <begin position="21"/>
        <end position="61"/>
    </location>
</feature>
<evidence type="ECO:0000256" key="10">
    <source>
        <dbReference type="SAM" id="SignalP"/>
    </source>
</evidence>
<evidence type="ECO:0000256" key="5">
    <source>
        <dbReference type="ARBA" id="ARBA00022801"/>
    </source>
</evidence>
<protein>
    <recommendedName>
        <fullName evidence="3 8">Beta-lactamase</fullName>
        <ecNumber evidence="3 8">3.5.2.6</ecNumber>
    </recommendedName>
</protein>
<dbReference type="Gene3D" id="3.40.710.10">
    <property type="entry name" value="DD-peptidase/beta-lactamase superfamily"/>
    <property type="match status" value="1"/>
</dbReference>
<gene>
    <name evidence="12" type="ORF">CAP_3924</name>
</gene>
<evidence type="ECO:0000313" key="12">
    <source>
        <dbReference type="EMBL" id="EYF08395.1"/>
    </source>
</evidence>
<feature type="active site" description="Acyl-ester intermediate" evidence="7">
    <location>
        <position position="118"/>
    </location>
</feature>
<keyword evidence="5 8" id="KW-0378">Hydrolase</keyword>
<organism evidence="12 13">
    <name type="scientific">Chondromyces apiculatus DSM 436</name>
    <dbReference type="NCBI Taxonomy" id="1192034"/>
    <lineage>
        <taxon>Bacteria</taxon>
        <taxon>Pseudomonadati</taxon>
        <taxon>Myxococcota</taxon>
        <taxon>Polyangia</taxon>
        <taxon>Polyangiales</taxon>
        <taxon>Polyangiaceae</taxon>
        <taxon>Chondromyces</taxon>
    </lineage>
</organism>
<comment type="similarity">
    <text evidence="2 8">Belongs to the class-D beta-lactamase family.</text>
</comment>
<proteinExistence type="inferred from homology"/>
<evidence type="ECO:0000313" key="13">
    <source>
        <dbReference type="Proteomes" id="UP000019678"/>
    </source>
</evidence>
<dbReference type="eggNOG" id="COG2602">
    <property type="taxonomic scope" value="Bacteria"/>
</dbReference>
<keyword evidence="4 10" id="KW-0732">Signal</keyword>
<evidence type="ECO:0000256" key="2">
    <source>
        <dbReference type="ARBA" id="ARBA00007898"/>
    </source>
</evidence>
<dbReference type="AlphaFoldDB" id="A0A017THT0"/>
<dbReference type="GO" id="GO:0017001">
    <property type="term" value="P:antibiotic catabolic process"/>
    <property type="evidence" value="ECO:0007669"/>
    <property type="project" value="InterPro"/>
</dbReference>
<dbReference type="PANTHER" id="PTHR30627:SF6">
    <property type="entry name" value="BETA-LACTAMASE YBXI-RELATED"/>
    <property type="match status" value="1"/>
</dbReference>
<sequence>MTAHTRVLPLILLLACAPSAPPASSSAEAPAPSSAPSVGADLPSTAASNATAASASPSASSPTPPSPAQPPARDEIVDLSRFFAPAKLTGSFLVHQPRTGRTLRYNPERLRTRFTPASTFKIPNSLIAVETGVASGPEFAIAWDSTKAPKEAWWPEAWTRKEHTLESAFRNSVVWYYQEIARRIGPERMQTYLRQFDYGNQDTTPRIDTFWLSGGLRISPEEEVRFLQRFHEGKLGVSARATAAVKQILVLEDSSAYRLSGKTGTSAEDPARELGWLVGYVERGDDVAYYALNMEGPGIWKNFSPQKRVSLAREILQSLGFIPEGAAPPPAKAP</sequence>
<evidence type="ECO:0000256" key="6">
    <source>
        <dbReference type="ARBA" id="ARBA00023251"/>
    </source>
</evidence>
<dbReference type="InterPro" id="IPR050515">
    <property type="entry name" value="Beta-lactam/transpept"/>
</dbReference>
<name>A0A017THT0_9BACT</name>
<dbReference type="Pfam" id="PF00905">
    <property type="entry name" value="Transpeptidase"/>
    <property type="match status" value="1"/>
</dbReference>
<dbReference type="GO" id="GO:0008800">
    <property type="term" value="F:beta-lactamase activity"/>
    <property type="evidence" value="ECO:0007669"/>
    <property type="project" value="UniProtKB-UniRule"/>
</dbReference>
<dbReference type="RefSeq" id="WP_052373956.1">
    <property type="nucleotide sequence ID" value="NZ_ASRX01000003.1"/>
</dbReference>
<evidence type="ECO:0000256" key="4">
    <source>
        <dbReference type="ARBA" id="ARBA00022729"/>
    </source>
</evidence>
<evidence type="ECO:0000256" key="8">
    <source>
        <dbReference type="RuleBase" id="RU361140"/>
    </source>
</evidence>
<dbReference type="PANTHER" id="PTHR30627">
    <property type="entry name" value="PEPTIDOGLYCAN D,D-TRANSPEPTIDASE"/>
    <property type="match status" value="1"/>
</dbReference>
<dbReference type="Proteomes" id="UP000019678">
    <property type="component" value="Unassembled WGS sequence"/>
</dbReference>
<dbReference type="InterPro" id="IPR012338">
    <property type="entry name" value="Beta-lactam/transpept-like"/>
</dbReference>
<dbReference type="STRING" id="1192034.CAP_3924"/>
<dbReference type="InterPro" id="IPR001460">
    <property type="entry name" value="PCN-bd_Tpept"/>
</dbReference>
<dbReference type="GO" id="GO:0005886">
    <property type="term" value="C:plasma membrane"/>
    <property type="evidence" value="ECO:0007669"/>
    <property type="project" value="TreeGrafter"/>
</dbReference>
<feature type="chain" id="PRO_5001500343" description="Beta-lactamase" evidence="10">
    <location>
        <begin position="23"/>
        <end position="334"/>
    </location>
</feature>
<dbReference type="GO" id="GO:0008658">
    <property type="term" value="F:penicillin binding"/>
    <property type="evidence" value="ECO:0007669"/>
    <property type="project" value="InterPro"/>
</dbReference>
<evidence type="ECO:0000256" key="1">
    <source>
        <dbReference type="ARBA" id="ARBA00001526"/>
    </source>
</evidence>
<keyword evidence="6 8" id="KW-0046">Antibiotic resistance</keyword>
<comment type="caution">
    <text evidence="12">The sequence shown here is derived from an EMBL/GenBank/DDBJ whole genome shotgun (WGS) entry which is preliminary data.</text>
</comment>
<dbReference type="GO" id="GO:0046677">
    <property type="term" value="P:response to antibiotic"/>
    <property type="evidence" value="ECO:0007669"/>
    <property type="project" value="UniProtKB-UniRule"/>
</dbReference>
<comment type="catalytic activity">
    <reaction evidence="1 8">
        <text>a beta-lactam + H2O = a substituted beta-amino acid</text>
        <dbReference type="Rhea" id="RHEA:20401"/>
        <dbReference type="ChEBI" id="CHEBI:15377"/>
        <dbReference type="ChEBI" id="CHEBI:35627"/>
        <dbReference type="ChEBI" id="CHEBI:140347"/>
        <dbReference type="EC" id="3.5.2.6"/>
    </reaction>
</comment>
<dbReference type="InterPro" id="IPR002137">
    <property type="entry name" value="Beta-lactam_class-D_AS"/>
</dbReference>
<dbReference type="SUPFAM" id="SSF56601">
    <property type="entry name" value="beta-lactamase/transpeptidase-like"/>
    <property type="match status" value="1"/>
</dbReference>
<evidence type="ECO:0000256" key="7">
    <source>
        <dbReference type="PIRSR" id="PIRSR602137-50"/>
    </source>
</evidence>
<feature type="domain" description="Penicillin-binding protein transpeptidase" evidence="11">
    <location>
        <begin position="91"/>
        <end position="317"/>
    </location>
</feature>
<evidence type="ECO:0000256" key="9">
    <source>
        <dbReference type="SAM" id="MobiDB-lite"/>
    </source>
</evidence>
<evidence type="ECO:0000259" key="11">
    <source>
        <dbReference type="Pfam" id="PF00905"/>
    </source>
</evidence>
<evidence type="ECO:0000256" key="3">
    <source>
        <dbReference type="ARBA" id="ARBA00012865"/>
    </source>
</evidence>
<dbReference type="GO" id="GO:0071555">
    <property type="term" value="P:cell wall organization"/>
    <property type="evidence" value="ECO:0007669"/>
    <property type="project" value="TreeGrafter"/>
</dbReference>
<accession>A0A017THT0</accession>
<keyword evidence="13" id="KW-1185">Reference proteome</keyword>
<feature type="modified residue" description="N6-carboxylysine" evidence="7">
    <location>
        <position position="121"/>
    </location>
</feature>
<dbReference type="EC" id="3.5.2.6" evidence="3 8"/>
<reference evidence="12 13" key="1">
    <citation type="submission" date="2013-05" db="EMBL/GenBank/DDBJ databases">
        <title>Genome assembly of Chondromyces apiculatus DSM 436.</title>
        <authorList>
            <person name="Sharma G."/>
            <person name="Khatri I."/>
            <person name="Kaur C."/>
            <person name="Mayilraj S."/>
            <person name="Subramanian S."/>
        </authorList>
    </citation>
    <scope>NUCLEOTIDE SEQUENCE [LARGE SCALE GENOMIC DNA]</scope>
    <source>
        <strain evidence="12 13">DSM 436</strain>
    </source>
</reference>
<dbReference type="OrthoDB" id="9762883at2"/>